<name>A0A6A4VU48_AMPAM</name>
<feature type="domain" description="C3H1-type" evidence="6">
    <location>
        <begin position="67"/>
        <end position="94"/>
    </location>
</feature>
<protein>
    <recommendedName>
        <fullName evidence="6">C3H1-type domain-containing protein</fullName>
    </recommendedName>
</protein>
<gene>
    <name evidence="7" type="ORF">FJT64_009175</name>
</gene>
<keyword evidence="2 4" id="KW-0863">Zinc-finger</keyword>
<dbReference type="SUPFAM" id="SSF90229">
    <property type="entry name" value="CCCH zinc finger"/>
    <property type="match status" value="1"/>
</dbReference>
<keyword evidence="8" id="KW-1185">Reference proteome</keyword>
<dbReference type="Gene3D" id="4.10.1000.10">
    <property type="entry name" value="Zinc finger, CCCH-type"/>
    <property type="match status" value="1"/>
</dbReference>
<dbReference type="EMBL" id="VIIS01001787">
    <property type="protein sequence ID" value="KAF0292901.1"/>
    <property type="molecule type" value="Genomic_DNA"/>
</dbReference>
<evidence type="ECO:0000313" key="8">
    <source>
        <dbReference type="Proteomes" id="UP000440578"/>
    </source>
</evidence>
<feature type="region of interest" description="Disordered" evidence="5">
    <location>
        <begin position="93"/>
        <end position="160"/>
    </location>
</feature>
<evidence type="ECO:0000256" key="1">
    <source>
        <dbReference type="ARBA" id="ARBA00022723"/>
    </source>
</evidence>
<dbReference type="InterPro" id="IPR000571">
    <property type="entry name" value="Znf_CCCH"/>
</dbReference>
<evidence type="ECO:0000256" key="2">
    <source>
        <dbReference type="ARBA" id="ARBA00022771"/>
    </source>
</evidence>
<dbReference type="InterPro" id="IPR041367">
    <property type="entry name" value="Znf-CCCH_4"/>
</dbReference>
<feature type="region of interest" description="Disordered" evidence="5">
    <location>
        <begin position="1"/>
        <end position="33"/>
    </location>
</feature>
<feature type="zinc finger region" description="C3H1-type" evidence="4">
    <location>
        <begin position="67"/>
        <end position="94"/>
    </location>
</feature>
<feature type="compositionally biased region" description="Pro residues" evidence="5">
    <location>
        <begin position="107"/>
        <end position="124"/>
    </location>
</feature>
<evidence type="ECO:0000256" key="3">
    <source>
        <dbReference type="ARBA" id="ARBA00022833"/>
    </source>
</evidence>
<reference evidence="7 8" key="1">
    <citation type="submission" date="2019-07" db="EMBL/GenBank/DDBJ databases">
        <title>Draft genome assembly of a fouling barnacle, Amphibalanus amphitrite (Darwin, 1854): The first reference genome for Thecostraca.</title>
        <authorList>
            <person name="Kim W."/>
        </authorList>
    </citation>
    <scope>NUCLEOTIDE SEQUENCE [LARGE SCALE GENOMIC DNA]</scope>
    <source>
        <strain evidence="7">SNU_AA5</strain>
        <tissue evidence="7">Soma without cirri and trophi</tissue>
    </source>
</reference>
<feature type="compositionally biased region" description="Polar residues" evidence="5">
    <location>
        <begin position="151"/>
        <end position="160"/>
    </location>
</feature>
<dbReference type="GO" id="GO:0008270">
    <property type="term" value="F:zinc ion binding"/>
    <property type="evidence" value="ECO:0007669"/>
    <property type="project" value="UniProtKB-KW"/>
</dbReference>
<sequence>MKPISEVNVVTETPEPAAERLPLPSFSSQLSGASVFSNPYRQEEDARRAVLEKHVKLTTAPTELRHINGKQVCWNYRKGRCRFGRGCKFAHDSDLQRDGAEEESSDAPPPAAEPGRPAAPPPPAADGQQARRKRPGLGDTLAPGKKVMKMYTNTRKGPLV</sequence>
<dbReference type="AlphaFoldDB" id="A0A6A4VU48"/>
<evidence type="ECO:0000259" key="6">
    <source>
        <dbReference type="PROSITE" id="PS50103"/>
    </source>
</evidence>
<evidence type="ECO:0000256" key="5">
    <source>
        <dbReference type="SAM" id="MobiDB-lite"/>
    </source>
</evidence>
<dbReference type="OrthoDB" id="336321at2759"/>
<evidence type="ECO:0000313" key="7">
    <source>
        <dbReference type="EMBL" id="KAF0292901.1"/>
    </source>
</evidence>
<dbReference type="PROSITE" id="PS50103">
    <property type="entry name" value="ZF_C3H1"/>
    <property type="match status" value="1"/>
</dbReference>
<proteinExistence type="predicted"/>
<dbReference type="InterPro" id="IPR036855">
    <property type="entry name" value="Znf_CCCH_sf"/>
</dbReference>
<keyword evidence="3 4" id="KW-0862">Zinc</keyword>
<accession>A0A6A4VU48</accession>
<organism evidence="7 8">
    <name type="scientific">Amphibalanus amphitrite</name>
    <name type="common">Striped barnacle</name>
    <name type="synonym">Balanus amphitrite</name>
    <dbReference type="NCBI Taxonomy" id="1232801"/>
    <lineage>
        <taxon>Eukaryota</taxon>
        <taxon>Metazoa</taxon>
        <taxon>Ecdysozoa</taxon>
        <taxon>Arthropoda</taxon>
        <taxon>Crustacea</taxon>
        <taxon>Multicrustacea</taxon>
        <taxon>Cirripedia</taxon>
        <taxon>Thoracica</taxon>
        <taxon>Thoracicalcarea</taxon>
        <taxon>Balanomorpha</taxon>
        <taxon>Balanoidea</taxon>
        <taxon>Balanidae</taxon>
        <taxon>Amphibalaninae</taxon>
        <taxon>Amphibalanus</taxon>
    </lineage>
</organism>
<dbReference type="Proteomes" id="UP000440578">
    <property type="component" value="Unassembled WGS sequence"/>
</dbReference>
<keyword evidence="1 4" id="KW-0479">Metal-binding</keyword>
<dbReference type="Pfam" id="PF18044">
    <property type="entry name" value="zf-CCCH_4"/>
    <property type="match status" value="1"/>
</dbReference>
<comment type="caution">
    <text evidence="7">The sequence shown here is derived from an EMBL/GenBank/DDBJ whole genome shotgun (WGS) entry which is preliminary data.</text>
</comment>
<evidence type="ECO:0000256" key="4">
    <source>
        <dbReference type="PROSITE-ProRule" id="PRU00723"/>
    </source>
</evidence>